<evidence type="ECO:0000313" key="4">
    <source>
        <dbReference type="Proteomes" id="UP000267096"/>
    </source>
</evidence>
<dbReference type="WBParaSite" id="ASIM_0001276301-mRNA-1">
    <property type="protein sequence ID" value="ASIM_0001276301-mRNA-1"/>
    <property type="gene ID" value="ASIM_0001276301"/>
</dbReference>
<dbReference type="InterPro" id="IPR001627">
    <property type="entry name" value="Semap_dom"/>
</dbReference>
<organism evidence="5">
    <name type="scientific">Anisakis simplex</name>
    <name type="common">Herring worm</name>
    <dbReference type="NCBI Taxonomy" id="6269"/>
    <lineage>
        <taxon>Eukaryota</taxon>
        <taxon>Metazoa</taxon>
        <taxon>Ecdysozoa</taxon>
        <taxon>Nematoda</taxon>
        <taxon>Chromadorea</taxon>
        <taxon>Rhabditida</taxon>
        <taxon>Spirurina</taxon>
        <taxon>Ascaridomorpha</taxon>
        <taxon>Ascaridoidea</taxon>
        <taxon>Anisakidae</taxon>
        <taxon>Anisakis</taxon>
        <taxon>Anisakis simplex complex</taxon>
    </lineage>
</organism>
<gene>
    <name evidence="3" type="ORF">ASIM_LOCUS12229</name>
</gene>
<accession>A0A0M3JWT0</accession>
<evidence type="ECO:0000313" key="5">
    <source>
        <dbReference type="WBParaSite" id="ASIM_0001276301-mRNA-1"/>
    </source>
</evidence>
<evidence type="ECO:0000259" key="2">
    <source>
        <dbReference type="PROSITE" id="PS51004"/>
    </source>
</evidence>
<proteinExistence type="predicted"/>
<protein>
    <submittedName>
        <fullName evidence="5">Sema domain-containing protein</fullName>
    </submittedName>
</protein>
<sequence length="40" mass="4743">MLLYFRLFGLIKGSYMARICEFDSKSAHIQHLKSRFSSFL</sequence>
<dbReference type="Proteomes" id="UP000267096">
    <property type="component" value="Unassembled WGS sequence"/>
</dbReference>
<dbReference type="AlphaFoldDB" id="A0A0M3JWT0"/>
<dbReference type="PROSITE" id="PS51004">
    <property type="entry name" value="SEMA"/>
    <property type="match status" value="1"/>
</dbReference>
<evidence type="ECO:0000256" key="1">
    <source>
        <dbReference type="PROSITE-ProRule" id="PRU00352"/>
    </source>
</evidence>
<reference evidence="5" key="1">
    <citation type="submission" date="2017-02" db="UniProtKB">
        <authorList>
            <consortium name="WormBaseParasite"/>
        </authorList>
    </citation>
    <scope>IDENTIFICATION</scope>
</reference>
<feature type="domain" description="Sema" evidence="2">
    <location>
        <begin position="1"/>
        <end position="40"/>
    </location>
</feature>
<keyword evidence="4" id="KW-1185">Reference proteome</keyword>
<name>A0A0M3JWT0_ANISI</name>
<evidence type="ECO:0000313" key="3">
    <source>
        <dbReference type="EMBL" id="VDK46882.1"/>
    </source>
</evidence>
<comment type="caution">
    <text evidence="1">Lacks conserved residue(s) required for the propagation of feature annotation.</text>
</comment>
<reference evidence="3 4" key="2">
    <citation type="submission" date="2018-11" db="EMBL/GenBank/DDBJ databases">
        <authorList>
            <consortium name="Pathogen Informatics"/>
        </authorList>
    </citation>
    <scope>NUCLEOTIDE SEQUENCE [LARGE SCALE GENOMIC DNA]</scope>
</reference>
<dbReference type="EMBL" id="UYRR01031155">
    <property type="protein sequence ID" value="VDK46882.1"/>
    <property type="molecule type" value="Genomic_DNA"/>
</dbReference>